<dbReference type="Gene3D" id="3.90.660.10">
    <property type="match status" value="1"/>
</dbReference>
<dbReference type="PANTHER" id="PTHR10742">
    <property type="entry name" value="FLAVIN MONOAMINE OXIDASE"/>
    <property type="match status" value="1"/>
</dbReference>
<feature type="chain" id="PRO_5046468737" description="Tryptophan 2-monooxygenase" evidence="7">
    <location>
        <begin position="19"/>
        <end position="411"/>
    </location>
</feature>
<dbReference type="InterPro" id="IPR002937">
    <property type="entry name" value="Amino_oxidase"/>
</dbReference>
<keyword evidence="7" id="KW-0732">Signal</keyword>
<name>A0ABT4XQ53_9RHOB</name>
<comment type="pathway">
    <text evidence="1">Plant hormone metabolism; auxin biosynthesis.</text>
</comment>
<dbReference type="InterPro" id="IPR050281">
    <property type="entry name" value="Flavin_monoamine_oxidase"/>
</dbReference>
<dbReference type="SUPFAM" id="SSF51905">
    <property type="entry name" value="FAD/NAD(P)-binding domain"/>
    <property type="match status" value="2"/>
</dbReference>
<keyword evidence="10" id="KW-1185">Reference proteome</keyword>
<gene>
    <name evidence="9" type="ORF">PFY00_04960</name>
</gene>
<proteinExistence type="inferred from homology"/>
<dbReference type="Proteomes" id="UP001210720">
    <property type="component" value="Unassembled WGS sequence"/>
</dbReference>
<reference evidence="9 10" key="1">
    <citation type="submission" date="2023-01" db="EMBL/GenBank/DDBJ databases">
        <title>Thalassococcus onchidii sp. nov., isolated from a marine invertebrate from the South China Sea.</title>
        <authorList>
            <person name="Xu S."/>
            <person name="Liu Z."/>
            <person name="Xu Y."/>
        </authorList>
    </citation>
    <scope>NUCLEOTIDE SEQUENCE [LARGE SCALE GENOMIC DNA]</scope>
    <source>
        <strain evidence="9 10">KCTC 32084</strain>
    </source>
</reference>
<dbReference type="Pfam" id="PF01593">
    <property type="entry name" value="Amino_oxidase"/>
    <property type="match status" value="3"/>
</dbReference>
<sequence length="411" mass="44846">MLVKRRTVIGGAASSAFAGFSAWPALSQSQKYPQPVGYLRTNWSRDPYSFGSYSHLARGAWSKHHRHLGTPVSDRVFFAGEAVNPDRNSSVHAALESGRQVAAKLLDHTHRKIGIIGAGIAGLVAAQLLSEAGRDVEVLEARNRIGGRIHTDRKLGFSADLGASWLHGSDGNPLVPEIERAGMHRAISLEDSLAIRRDGALLNADELPDWFEEIALFNNHAGTGAGSLNTWGYLLRSDYSGDEYLFPDGYDQVLQNYEGDYVTSLKEVVTNIDYSGTDVRVASTRGNSAFDAVVVTVPLGVLKSDHIQFTPALPTRHQTAISKLGFGTLDKIYLQFEDDFWDRDAHFLVTPFNDLPPGYFNTWVNLYPIAKIPVLVAFNGGPVALELSSETDEAVVEKALHTLLKAYGIAG</sequence>
<feature type="domain" description="Amine oxidase" evidence="8">
    <location>
        <begin position="228"/>
        <end position="408"/>
    </location>
</feature>
<dbReference type="SUPFAM" id="SSF54373">
    <property type="entry name" value="FAD-linked reductases, C-terminal domain"/>
    <property type="match status" value="1"/>
</dbReference>
<evidence type="ECO:0000256" key="5">
    <source>
        <dbReference type="ARBA" id="ARBA00023070"/>
    </source>
</evidence>
<keyword evidence="5" id="KW-0073">Auxin biosynthesis</keyword>
<comment type="caution">
    <text evidence="9">The sequence shown here is derived from an EMBL/GenBank/DDBJ whole genome shotgun (WGS) entry which is preliminary data.</text>
</comment>
<evidence type="ECO:0000256" key="2">
    <source>
        <dbReference type="ARBA" id="ARBA00005833"/>
    </source>
</evidence>
<accession>A0ABT4XQ53</accession>
<organism evidence="9 10">
    <name type="scientific">Thalassococcus lentus</name>
    <dbReference type="NCBI Taxonomy" id="1210524"/>
    <lineage>
        <taxon>Bacteria</taxon>
        <taxon>Pseudomonadati</taxon>
        <taxon>Pseudomonadota</taxon>
        <taxon>Alphaproteobacteria</taxon>
        <taxon>Rhodobacterales</taxon>
        <taxon>Roseobacteraceae</taxon>
        <taxon>Thalassococcus</taxon>
    </lineage>
</organism>
<comment type="catalytic activity">
    <reaction evidence="6">
        <text>L-tryptophan + O2 = indole-3-acetamide + CO2 + H2O</text>
        <dbReference type="Rhea" id="RHEA:16165"/>
        <dbReference type="ChEBI" id="CHEBI:15377"/>
        <dbReference type="ChEBI" id="CHEBI:15379"/>
        <dbReference type="ChEBI" id="CHEBI:16031"/>
        <dbReference type="ChEBI" id="CHEBI:16526"/>
        <dbReference type="ChEBI" id="CHEBI:57912"/>
        <dbReference type="EC" id="1.13.12.3"/>
    </reaction>
</comment>
<evidence type="ECO:0000256" key="3">
    <source>
        <dbReference type="ARBA" id="ARBA00012535"/>
    </source>
</evidence>
<dbReference type="EMBL" id="JAQIOY010000001">
    <property type="protein sequence ID" value="MDA7424066.1"/>
    <property type="molecule type" value="Genomic_DNA"/>
</dbReference>
<feature type="domain" description="Amine oxidase" evidence="8">
    <location>
        <begin position="120"/>
        <end position="190"/>
    </location>
</feature>
<dbReference type="PANTHER" id="PTHR10742:SF410">
    <property type="entry name" value="LYSINE-SPECIFIC HISTONE DEMETHYLASE 2"/>
    <property type="match status" value="1"/>
</dbReference>
<dbReference type="Gene3D" id="3.50.50.60">
    <property type="entry name" value="FAD/NAD(P)-binding domain"/>
    <property type="match status" value="2"/>
</dbReference>
<feature type="domain" description="Amine oxidase" evidence="8">
    <location>
        <begin position="31"/>
        <end position="106"/>
    </location>
</feature>
<evidence type="ECO:0000313" key="9">
    <source>
        <dbReference type="EMBL" id="MDA7424066.1"/>
    </source>
</evidence>
<evidence type="ECO:0000256" key="1">
    <source>
        <dbReference type="ARBA" id="ARBA00004814"/>
    </source>
</evidence>
<dbReference type="RefSeq" id="WP_271431394.1">
    <property type="nucleotide sequence ID" value="NZ_JAQIOY010000001.1"/>
</dbReference>
<comment type="similarity">
    <text evidence="2">Belongs to the tryptophan 2-monooxygenase family.</text>
</comment>
<evidence type="ECO:0000256" key="6">
    <source>
        <dbReference type="ARBA" id="ARBA00047321"/>
    </source>
</evidence>
<dbReference type="EC" id="1.13.12.3" evidence="3"/>
<feature type="signal peptide" evidence="7">
    <location>
        <begin position="1"/>
        <end position="18"/>
    </location>
</feature>
<evidence type="ECO:0000259" key="8">
    <source>
        <dbReference type="Pfam" id="PF01593"/>
    </source>
</evidence>
<evidence type="ECO:0000313" key="10">
    <source>
        <dbReference type="Proteomes" id="UP001210720"/>
    </source>
</evidence>
<protein>
    <recommendedName>
        <fullName evidence="4">Tryptophan 2-monooxygenase</fullName>
        <ecNumber evidence="3">1.13.12.3</ecNumber>
    </recommendedName>
</protein>
<evidence type="ECO:0000256" key="7">
    <source>
        <dbReference type="SAM" id="SignalP"/>
    </source>
</evidence>
<dbReference type="InterPro" id="IPR036188">
    <property type="entry name" value="FAD/NAD-bd_sf"/>
</dbReference>
<evidence type="ECO:0000256" key="4">
    <source>
        <dbReference type="ARBA" id="ARBA00017871"/>
    </source>
</evidence>